<reference evidence="2" key="1">
    <citation type="journal article" date="2009" name="Rice">
        <title>De Novo Next Generation Sequencing of Plant Genomes.</title>
        <authorList>
            <person name="Rounsley S."/>
            <person name="Marri P.R."/>
            <person name="Yu Y."/>
            <person name="He R."/>
            <person name="Sisneros N."/>
            <person name="Goicoechea J.L."/>
            <person name="Lee S.J."/>
            <person name="Angelova A."/>
            <person name="Kudrna D."/>
            <person name="Luo M."/>
            <person name="Affourtit J."/>
            <person name="Desany B."/>
            <person name="Knight J."/>
            <person name="Niazi F."/>
            <person name="Egholm M."/>
            <person name="Wing R.A."/>
        </authorList>
    </citation>
    <scope>NUCLEOTIDE SEQUENCE [LARGE SCALE GENOMIC DNA]</scope>
    <source>
        <strain evidence="2">cv. IRGC 105608</strain>
    </source>
</reference>
<dbReference type="EnsemblPlants" id="OBART11G02620.1">
    <property type="protein sequence ID" value="OBART11G02620.1"/>
    <property type="gene ID" value="OBART11G02620"/>
</dbReference>
<feature type="region of interest" description="Disordered" evidence="1">
    <location>
        <begin position="1"/>
        <end position="63"/>
    </location>
</feature>
<proteinExistence type="predicted"/>
<evidence type="ECO:0000313" key="3">
    <source>
        <dbReference type="Proteomes" id="UP000026960"/>
    </source>
</evidence>
<dbReference type="PaxDb" id="65489-OBART11G02620.1"/>
<dbReference type="Gramene" id="OBART11G02620.1">
    <property type="protein sequence ID" value="OBART11G02620.1"/>
    <property type="gene ID" value="OBART11G02620"/>
</dbReference>
<dbReference type="HOGENOM" id="CLU_608873_0_0_1"/>
<organism evidence="2">
    <name type="scientific">Oryza barthii</name>
    <dbReference type="NCBI Taxonomy" id="65489"/>
    <lineage>
        <taxon>Eukaryota</taxon>
        <taxon>Viridiplantae</taxon>
        <taxon>Streptophyta</taxon>
        <taxon>Embryophyta</taxon>
        <taxon>Tracheophyta</taxon>
        <taxon>Spermatophyta</taxon>
        <taxon>Magnoliopsida</taxon>
        <taxon>Liliopsida</taxon>
        <taxon>Poales</taxon>
        <taxon>Poaceae</taxon>
        <taxon>BOP clade</taxon>
        <taxon>Oryzoideae</taxon>
        <taxon>Oryzeae</taxon>
        <taxon>Oryzinae</taxon>
        <taxon>Oryza</taxon>
    </lineage>
</organism>
<evidence type="ECO:0000256" key="1">
    <source>
        <dbReference type="SAM" id="MobiDB-lite"/>
    </source>
</evidence>
<feature type="compositionally biased region" description="Low complexity" evidence="1">
    <location>
        <begin position="335"/>
        <end position="347"/>
    </location>
</feature>
<feature type="compositionally biased region" description="Acidic residues" evidence="1">
    <location>
        <begin position="46"/>
        <end position="57"/>
    </location>
</feature>
<feature type="compositionally biased region" description="Low complexity" evidence="1">
    <location>
        <begin position="1"/>
        <end position="12"/>
    </location>
</feature>
<feature type="region of interest" description="Disordered" evidence="1">
    <location>
        <begin position="265"/>
        <end position="366"/>
    </location>
</feature>
<reference evidence="2" key="2">
    <citation type="submission" date="2015-03" db="UniProtKB">
        <authorList>
            <consortium name="EnsemblPlants"/>
        </authorList>
    </citation>
    <scope>IDENTIFICATION</scope>
</reference>
<name>A0A0D3HI26_9ORYZ</name>
<keyword evidence="3" id="KW-1185">Reference proteome</keyword>
<accession>A0A0D3HI26</accession>
<dbReference type="AlphaFoldDB" id="A0A0D3HI26"/>
<dbReference type="Proteomes" id="UP000026960">
    <property type="component" value="Chromosome 11"/>
</dbReference>
<evidence type="ECO:0000313" key="2">
    <source>
        <dbReference type="EnsemblPlants" id="OBART11G02620.1"/>
    </source>
</evidence>
<sequence>MAGAHGRSSTTAGGVGRRRGGEASREADEAVAREAGGADRGVAVADNDDDDSDMFEEKDERSSSLAAASSDLLLESGLYHHHQLAAHPSMANLRIAITSPSPPPSCRRRTRREQWPQSRLRLRLGGQREAAERAEAADLQPLEDAALMEGMAARHLPHQLVALLLEGLQAHGAVLLLRLAGRRLLQGGDGLAARRDGAEATVAVSFRCHVNPRHVSPRGNMGQAHILYLSLPCSCFSSLQPLAAVVWSCCEDGGAARVAEVVTGKESGDGGGACCPARKRRTSPELHTTGGGGVRPYGAPPTLGRGQAQAHIRIRQPPPSRQASIPHPQAPLPPSNSTSPSSSSSTSELGYDRRGGPCPGSRRRSARKGRLGMCLSLVATLSPLLYRHRSPTPQAQECHRRCSRALGGRRIERKREEEMREEEEVAPWLWTEMWSKFLLAEWTSTSMPRW</sequence>
<feature type="compositionally biased region" description="Basic and acidic residues" evidence="1">
    <location>
        <begin position="19"/>
        <end position="32"/>
    </location>
</feature>
<protein>
    <submittedName>
        <fullName evidence="2">Uncharacterized protein</fullName>
    </submittedName>
</protein>